<keyword evidence="8" id="KW-1185">Reference proteome</keyword>
<dbReference type="InterPro" id="IPR016828">
    <property type="entry name" value="Alpha-L-arabinofuranosidase"/>
</dbReference>
<evidence type="ECO:0000256" key="4">
    <source>
        <dbReference type="ARBA" id="ARBA00023295"/>
    </source>
</evidence>
<evidence type="ECO:0000256" key="5">
    <source>
        <dbReference type="PIRSR" id="PIRSR606710-2"/>
    </source>
</evidence>
<proteinExistence type="inferred from homology"/>
<dbReference type="EMBL" id="PIPO01000004">
    <property type="protein sequence ID" value="RUO32445.1"/>
    <property type="molecule type" value="Genomic_DNA"/>
</dbReference>
<name>A0A432WFA5_9GAMM</name>
<keyword evidence="3 6" id="KW-0378">Hydrolase</keyword>
<dbReference type="GO" id="GO:0004553">
    <property type="term" value="F:hydrolase activity, hydrolyzing O-glycosyl compounds"/>
    <property type="evidence" value="ECO:0007669"/>
    <property type="project" value="InterPro"/>
</dbReference>
<dbReference type="SUPFAM" id="SSF75005">
    <property type="entry name" value="Arabinanase/levansucrase/invertase"/>
    <property type="match status" value="1"/>
</dbReference>
<comment type="caution">
    <text evidence="7">The sequence shown here is derived from an EMBL/GenBank/DDBJ whole genome shotgun (WGS) entry which is preliminary data.</text>
</comment>
<keyword evidence="2" id="KW-0732">Signal</keyword>
<evidence type="ECO:0000256" key="6">
    <source>
        <dbReference type="RuleBase" id="RU361187"/>
    </source>
</evidence>
<comment type="similarity">
    <text evidence="1 6">Belongs to the glycosyl hydrolase 43 family.</text>
</comment>
<dbReference type="Gene3D" id="2.115.10.20">
    <property type="entry name" value="Glycosyl hydrolase domain, family 43"/>
    <property type="match status" value="1"/>
</dbReference>
<dbReference type="AlphaFoldDB" id="A0A432WFA5"/>
<sequence length="315" mass="36003">MSILKPLIEQRADPFIYKHTDGYYYFTASVPAYDRIELRRARTIDELPSAETVAVWHKPDSGPYSELIWAPEIHFNQGAWYVYFAAAPSREIKEDLFQHRMYAIRCQDDNPLTGEWEFMGQIETGMDTFCLDATTFTHGGQLYYMWAQKENGIAGNSNLYIATMENPWTLSSAPVRLTVPEYHWECIGFLVNEGPAVLHRNGKVFVTYSASATDENYAMGLLWADEDADLMDPASWQKSKDPVLVSAPEDKVFGPGHNSFTVADDNETVLLVYHARTYTEIEGDPLWDPNRHTFVKKLRWDNDGMPVFGKASRDD</sequence>
<evidence type="ECO:0000313" key="8">
    <source>
        <dbReference type="Proteomes" id="UP000287823"/>
    </source>
</evidence>
<reference evidence="7 8" key="1">
    <citation type="journal article" date="2011" name="Front. Microbiol.">
        <title>Genomic signatures of strain selection and enhancement in Bacillus atrophaeus var. globigii, a historical biowarfare simulant.</title>
        <authorList>
            <person name="Gibbons H.S."/>
            <person name="Broomall S.M."/>
            <person name="McNew L.A."/>
            <person name="Daligault H."/>
            <person name="Chapman C."/>
            <person name="Bruce D."/>
            <person name="Karavis M."/>
            <person name="Krepps M."/>
            <person name="McGregor P.A."/>
            <person name="Hong C."/>
            <person name="Park K.H."/>
            <person name="Akmal A."/>
            <person name="Feldman A."/>
            <person name="Lin J.S."/>
            <person name="Chang W.E."/>
            <person name="Higgs B.W."/>
            <person name="Demirev P."/>
            <person name="Lindquist J."/>
            <person name="Liem A."/>
            <person name="Fochler E."/>
            <person name="Read T.D."/>
            <person name="Tapia R."/>
            <person name="Johnson S."/>
            <person name="Bishop-Lilly K.A."/>
            <person name="Detter C."/>
            <person name="Han C."/>
            <person name="Sozhamannan S."/>
            <person name="Rosenzweig C.N."/>
            <person name="Skowronski E.W."/>
        </authorList>
    </citation>
    <scope>NUCLEOTIDE SEQUENCE [LARGE SCALE GENOMIC DNA]</scope>
    <source>
        <strain evidence="7 8">Y4G10-17</strain>
    </source>
</reference>
<feature type="site" description="Important for catalytic activity, responsible for pKa modulation of the active site Glu and correct orientation of both the proton donor and substrate" evidence="5">
    <location>
        <position position="132"/>
    </location>
</feature>
<protein>
    <submittedName>
        <fullName evidence="7">Alpha-N-arabinofuranosidase</fullName>
    </submittedName>
</protein>
<evidence type="ECO:0000256" key="3">
    <source>
        <dbReference type="ARBA" id="ARBA00022801"/>
    </source>
</evidence>
<dbReference type="GO" id="GO:0005975">
    <property type="term" value="P:carbohydrate metabolic process"/>
    <property type="evidence" value="ECO:0007669"/>
    <property type="project" value="InterPro"/>
</dbReference>
<dbReference type="PANTHER" id="PTHR43817">
    <property type="entry name" value="GLYCOSYL HYDROLASE"/>
    <property type="match status" value="1"/>
</dbReference>
<gene>
    <name evidence="7" type="ORF">CWE14_09870</name>
</gene>
<dbReference type="PANTHER" id="PTHR43817:SF1">
    <property type="entry name" value="HYDROLASE, FAMILY 43, PUTATIVE (AFU_ORTHOLOGUE AFUA_3G01660)-RELATED"/>
    <property type="match status" value="1"/>
</dbReference>
<accession>A0A432WFA5</accession>
<dbReference type="Pfam" id="PF04616">
    <property type="entry name" value="Glyco_hydro_43"/>
    <property type="match status" value="1"/>
</dbReference>
<organism evidence="7 8">
    <name type="scientific">Aliidiomarina soli</name>
    <dbReference type="NCBI Taxonomy" id="1928574"/>
    <lineage>
        <taxon>Bacteria</taxon>
        <taxon>Pseudomonadati</taxon>
        <taxon>Pseudomonadota</taxon>
        <taxon>Gammaproteobacteria</taxon>
        <taxon>Alteromonadales</taxon>
        <taxon>Idiomarinaceae</taxon>
        <taxon>Aliidiomarina</taxon>
    </lineage>
</organism>
<keyword evidence="4 6" id="KW-0326">Glycosidase</keyword>
<dbReference type="CDD" id="cd18817">
    <property type="entry name" value="GH43f_LbAraf43-like"/>
    <property type="match status" value="1"/>
</dbReference>
<evidence type="ECO:0000313" key="7">
    <source>
        <dbReference type="EMBL" id="RUO32445.1"/>
    </source>
</evidence>
<evidence type="ECO:0000256" key="1">
    <source>
        <dbReference type="ARBA" id="ARBA00009865"/>
    </source>
</evidence>
<dbReference type="InterPro" id="IPR023296">
    <property type="entry name" value="Glyco_hydro_beta-prop_sf"/>
</dbReference>
<dbReference type="Proteomes" id="UP000287823">
    <property type="component" value="Unassembled WGS sequence"/>
</dbReference>
<dbReference type="PIRSF" id="PIRSF025414">
    <property type="entry name" value="Alpha-L-arabinofuranosidase"/>
    <property type="match status" value="1"/>
</dbReference>
<dbReference type="InterPro" id="IPR006710">
    <property type="entry name" value="Glyco_hydro_43"/>
</dbReference>
<evidence type="ECO:0000256" key="2">
    <source>
        <dbReference type="ARBA" id="ARBA00022729"/>
    </source>
</evidence>
<dbReference type="RefSeq" id="WP_126799223.1">
    <property type="nucleotide sequence ID" value="NZ_PIPO01000004.1"/>
</dbReference>